<dbReference type="RefSeq" id="WP_133347505.1">
    <property type="nucleotide sequence ID" value="NZ_SMZQ01000003.1"/>
</dbReference>
<sequence>MAETDTTDSRLAQLLAATVGRDPDATIELTVVVDGTIISGSAVSEQAWERRQNDQVRAGSPEVADALESEARASDERTLSQDPYLYFLGPVLVTGGRKVRLQATRVDLRKVSAWSIGRMPADQEWHRPTYD</sequence>
<dbReference type="AlphaFoldDB" id="A0A4R5Y4K8"/>
<organism evidence="2 3">
    <name type="scientific">Arthrobacter nitrophenolicus</name>
    <dbReference type="NCBI Taxonomy" id="683150"/>
    <lineage>
        <taxon>Bacteria</taxon>
        <taxon>Bacillati</taxon>
        <taxon>Actinomycetota</taxon>
        <taxon>Actinomycetes</taxon>
        <taxon>Micrococcales</taxon>
        <taxon>Micrococcaceae</taxon>
        <taxon>Arthrobacter</taxon>
    </lineage>
</organism>
<dbReference type="OrthoDB" id="4954023at2"/>
<name>A0A4R5Y4K8_9MICC</name>
<evidence type="ECO:0000256" key="1">
    <source>
        <dbReference type="SAM" id="MobiDB-lite"/>
    </source>
</evidence>
<evidence type="ECO:0000313" key="3">
    <source>
        <dbReference type="Proteomes" id="UP000294621"/>
    </source>
</evidence>
<proteinExistence type="predicted"/>
<dbReference type="EMBL" id="SMZQ01000003">
    <property type="protein sequence ID" value="TDL38596.1"/>
    <property type="molecule type" value="Genomic_DNA"/>
</dbReference>
<accession>A0A4R5Y4K8</accession>
<dbReference type="Proteomes" id="UP000294621">
    <property type="component" value="Unassembled WGS sequence"/>
</dbReference>
<comment type="caution">
    <text evidence="2">The sequence shown here is derived from an EMBL/GenBank/DDBJ whole genome shotgun (WGS) entry which is preliminary data.</text>
</comment>
<feature type="region of interest" description="Disordered" evidence="1">
    <location>
        <begin position="49"/>
        <end position="76"/>
    </location>
</feature>
<reference evidence="2 3" key="1">
    <citation type="submission" date="2019-03" db="EMBL/GenBank/DDBJ databases">
        <title>Genome Sequencing and Assembly of Various Microbes Isolated from Partially Reclaimed Soil and Acid Mine Drainage (AMD) Site.</title>
        <authorList>
            <person name="Steinbock B."/>
            <person name="Bechtold R."/>
            <person name="Sevigny J.L."/>
            <person name="Thomas D."/>
            <person name="Cuthill L.R."/>
            <person name="Aveiro Johannsen E.J."/>
            <person name="Thomas K."/>
            <person name="Ghosh A."/>
        </authorList>
    </citation>
    <scope>NUCLEOTIDE SEQUENCE [LARGE SCALE GENOMIC DNA]</scope>
    <source>
        <strain evidence="2 3">S-A1</strain>
    </source>
</reference>
<protein>
    <submittedName>
        <fullName evidence="2">Uncharacterized protein</fullName>
    </submittedName>
</protein>
<gene>
    <name evidence="2" type="ORF">E2R57_06455</name>
</gene>
<evidence type="ECO:0000313" key="2">
    <source>
        <dbReference type="EMBL" id="TDL38596.1"/>
    </source>
</evidence>